<organism evidence="3 4">
    <name type="scientific">Fusarium oligoseptatum</name>
    <dbReference type="NCBI Taxonomy" id="2604345"/>
    <lineage>
        <taxon>Eukaryota</taxon>
        <taxon>Fungi</taxon>
        <taxon>Dikarya</taxon>
        <taxon>Ascomycota</taxon>
        <taxon>Pezizomycotina</taxon>
        <taxon>Sordariomycetes</taxon>
        <taxon>Hypocreomycetidae</taxon>
        <taxon>Hypocreales</taxon>
        <taxon>Nectriaceae</taxon>
        <taxon>Fusarium</taxon>
        <taxon>Fusarium solani species complex</taxon>
    </lineage>
</organism>
<evidence type="ECO:0000256" key="1">
    <source>
        <dbReference type="SAM" id="MobiDB-lite"/>
    </source>
</evidence>
<proteinExistence type="predicted"/>
<dbReference type="AlphaFoldDB" id="A0A428SCN6"/>
<dbReference type="Pfam" id="PF20516">
    <property type="entry name" value="PDDEXK_12"/>
    <property type="match status" value="1"/>
</dbReference>
<comment type="caution">
    <text evidence="3">The sequence shown here is derived from an EMBL/GenBank/DDBJ whole genome shotgun (WGS) entry which is preliminary data.</text>
</comment>
<gene>
    <name evidence="3" type="ORF">CEP52_015494</name>
</gene>
<sequence length="431" mass="47854">MDHQYDSNDDQATPRSASTATAAVDSRPLPIFLGRDIPSLTPSQTSNSQAEQSMGGSGAGRQSLRESEASGSPTRARRKSPDKSKVKNVNSLHAMDLPVVRVAQQDNPFEKLPKDVHELFTRIHAITVLRDRFIPSEIQTQFKKLQPLVPDSWFRPLEELGVSINYDPKSNDAILGIGGPTNSTEAALEELRTLRRLKADADTCELCGYSEIGWNMTVHMPLLVHALSAQPTVHVVPSLTAQLTSKFVPSAGSSVIEAKMIDFALALWLNNGKPLRSDATDQDSRLMTAITNKVFNQPGDSQTVNQTTFAPLQFAPIGCNVETKLGTAITDGRLQLGVWTAAWFCRMETFRPKGCPWVTIPLLYVVDHSWRISFACQRGDCIEILEEMDIGDTRSLVGIYQLTAVLRELATWISTTYREWIERVFLETREL</sequence>
<dbReference type="Proteomes" id="UP000287144">
    <property type="component" value="Unassembled WGS sequence"/>
</dbReference>
<feature type="region of interest" description="Disordered" evidence="1">
    <location>
        <begin position="1"/>
        <end position="87"/>
    </location>
</feature>
<evidence type="ECO:0000313" key="3">
    <source>
        <dbReference type="EMBL" id="RSL87559.1"/>
    </source>
</evidence>
<protein>
    <recommendedName>
        <fullName evidence="2">PD-(D/E)XK nuclease-like domain-containing protein</fullName>
    </recommendedName>
</protein>
<dbReference type="InterPro" id="IPR046797">
    <property type="entry name" value="PDDEXK_12"/>
</dbReference>
<reference evidence="3 4" key="1">
    <citation type="submission" date="2017-06" db="EMBL/GenBank/DDBJ databases">
        <title>Comparative genomic analysis of Ambrosia Fusariam Clade fungi.</title>
        <authorList>
            <person name="Stajich J.E."/>
            <person name="Carrillo J."/>
            <person name="Kijimoto T."/>
            <person name="Eskalen A."/>
            <person name="O'Donnell K."/>
            <person name="Kasson M."/>
        </authorList>
    </citation>
    <scope>NUCLEOTIDE SEQUENCE [LARGE SCALE GENOMIC DNA]</scope>
    <source>
        <strain evidence="3 4">NRRL62579</strain>
    </source>
</reference>
<accession>A0A428SCN6</accession>
<evidence type="ECO:0000313" key="4">
    <source>
        <dbReference type="Proteomes" id="UP000287144"/>
    </source>
</evidence>
<feature type="domain" description="PD-(D/E)XK nuclease-like" evidence="2">
    <location>
        <begin position="185"/>
        <end position="418"/>
    </location>
</feature>
<keyword evidence="4" id="KW-1185">Reference proteome</keyword>
<dbReference type="EMBL" id="NKCK01000276">
    <property type="protein sequence ID" value="RSL87559.1"/>
    <property type="molecule type" value="Genomic_DNA"/>
</dbReference>
<evidence type="ECO:0000259" key="2">
    <source>
        <dbReference type="Pfam" id="PF20516"/>
    </source>
</evidence>
<feature type="compositionally biased region" description="Polar residues" evidence="1">
    <location>
        <begin position="40"/>
        <end position="54"/>
    </location>
</feature>
<name>A0A428SCN6_9HYPO</name>